<evidence type="ECO:0000256" key="7">
    <source>
        <dbReference type="ARBA" id="ARBA00033999"/>
    </source>
</evidence>
<dbReference type="PROSITE" id="PS51645">
    <property type="entry name" value="PHR_CRY_ALPHA_BETA"/>
    <property type="match status" value="1"/>
</dbReference>
<dbReference type="InterPro" id="IPR036134">
    <property type="entry name" value="Crypto/Photolyase_FAD-like_sf"/>
</dbReference>
<keyword evidence="5 8" id="KW-0274">FAD</keyword>
<keyword evidence="4 8" id="KW-0285">Flavoprotein</keyword>
<gene>
    <name evidence="11" type="ORF">JCM31447_12940</name>
</gene>
<dbReference type="InterPro" id="IPR002081">
    <property type="entry name" value="Cryptochrome/DNA_photolyase_1"/>
</dbReference>
<reference evidence="11 12" key="1">
    <citation type="submission" date="2018-12" db="EMBL/GenBank/DDBJ databases">
        <title>Rubrispira sanarue gen. nov., sp., nov., a member of the order Silvanigrellales, isolated from a brackish lake in Hamamatsu Japan.</title>
        <authorList>
            <person name="Maejima Y."/>
            <person name="Iino T."/>
            <person name="Muraguchi Y."/>
            <person name="Fukuda K."/>
            <person name="Nojiri H."/>
            <person name="Ohkuma M."/>
            <person name="Moriuchi R."/>
            <person name="Dohra H."/>
            <person name="Kimbara K."/>
            <person name="Shintani M."/>
        </authorList>
    </citation>
    <scope>NUCLEOTIDE SEQUENCE [LARGE SCALE GENOMIC DNA]</scope>
    <source>
        <strain evidence="11 12">RF1110005</strain>
    </source>
</reference>
<evidence type="ECO:0000256" key="4">
    <source>
        <dbReference type="ARBA" id="ARBA00022630"/>
    </source>
</evidence>
<dbReference type="InterPro" id="IPR036155">
    <property type="entry name" value="Crypto/Photolyase_N_sf"/>
</dbReference>
<protein>
    <recommendedName>
        <fullName evidence="3">Deoxyribodipyrimidine photo-lyase</fullName>
        <ecNumber evidence="2">4.1.99.3</ecNumber>
    </recommendedName>
</protein>
<dbReference type="GO" id="GO:0071949">
    <property type="term" value="F:FAD binding"/>
    <property type="evidence" value="ECO:0007669"/>
    <property type="project" value="TreeGrafter"/>
</dbReference>
<evidence type="ECO:0000259" key="10">
    <source>
        <dbReference type="PROSITE" id="PS51645"/>
    </source>
</evidence>
<dbReference type="EMBL" id="AP019368">
    <property type="protein sequence ID" value="BBH52851.1"/>
    <property type="molecule type" value="Genomic_DNA"/>
</dbReference>
<accession>A0A4P2VJH3</accession>
<dbReference type="PRINTS" id="PR00147">
    <property type="entry name" value="DNAPHOTLYASE"/>
</dbReference>
<feature type="domain" description="Photolyase/cryptochrome alpha/beta" evidence="10">
    <location>
        <begin position="4"/>
        <end position="134"/>
    </location>
</feature>
<dbReference type="InterPro" id="IPR014729">
    <property type="entry name" value="Rossmann-like_a/b/a_fold"/>
</dbReference>
<dbReference type="FunFam" id="1.10.579.10:FF:000003">
    <property type="entry name" value="Deoxyribodipyrimidine photo-lyase"/>
    <property type="match status" value="1"/>
</dbReference>
<keyword evidence="11" id="KW-0456">Lyase</keyword>
<feature type="binding site" evidence="8">
    <location>
        <begin position="237"/>
        <end position="241"/>
    </location>
    <ligand>
        <name>FAD</name>
        <dbReference type="ChEBI" id="CHEBI:57692"/>
    </ligand>
</feature>
<comment type="similarity">
    <text evidence="9">Belongs to the DNA photolyase family.</text>
</comment>
<dbReference type="GO" id="GO:0000719">
    <property type="term" value="P:photoreactive repair"/>
    <property type="evidence" value="ECO:0007669"/>
    <property type="project" value="UniProtKB-ARBA"/>
</dbReference>
<dbReference type="PANTHER" id="PTHR11455">
    <property type="entry name" value="CRYPTOCHROME"/>
    <property type="match status" value="1"/>
</dbReference>
<evidence type="ECO:0000313" key="11">
    <source>
        <dbReference type="EMBL" id="BBH52851.1"/>
    </source>
</evidence>
<dbReference type="GO" id="GO:0003904">
    <property type="term" value="F:deoxyribodipyrimidine photo-lyase activity"/>
    <property type="evidence" value="ECO:0007669"/>
    <property type="project" value="UniProtKB-EC"/>
</dbReference>
<dbReference type="Gene3D" id="3.40.50.620">
    <property type="entry name" value="HUPs"/>
    <property type="match status" value="1"/>
</dbReference>
<evidence type="ECO:0000256" key="5">
    <source>
        <dbReference type="ARBA" id="ARBA00022827"/>
    </source>
</evidence>
<dbReference type="AlphaFoldDB" id="A0A4P2VJH3"/>
<proteinExistence type="inferred from homology"/>
<comment type="cofactor">
    <cofactor evidence="8">
        <name>FAD</name>
        <dbReference type="ChEBI" id="CHEBI:57692"/>
    </cofactor>
    <text evidence="8">Binds 1 FAD per subunit.</text>
</comment>
<feature type="binding site" evidence="8">
    <location>
        <position position="269"/>
    </location>
    <ligand>
        <name>FAD</name>
        <dbReference type="ChEBI" id="CHEBI:57692"/>
    </ligand>
</feature>
<evidence type="ECO:0000313" key="12">
    <source>
        <dbReference type="Proteomes" id="UP000291236"/>
    </source>
</evidence>
<dbReference type="GO" id="GO:0009416">
    <property type="term" value="P:response to light stimulus"/>
    <property type="evidence" value="ECO:0007669"/>
    <property type="project" value="TreeGrafter"/>
</dbReference>
<sequence>MQFRKTIVWLRRDLRLEDNIALSKACEMSENVLPLFVFDSNILSKIKNKEDRRVQFIYETLLQLKEDLNNKGKDILILYGKPEVEIPKIAINLNVDALFCNKDYENYAYTRDHSVKKQLQAHNIQFFAFKDQVIFEEKEILNKQAQPYQVFTPYKRAWLAMYQREKIKEAKYKIDKLFSLQSLNGFNSTLSLTDIGFKAIHLQFKIGRAGGIECLQNFATKLSHYHETRDLFAVEGTSRLSVHLRFGTLSIRELFHFAEKNHSQGSDIWQAELIWREFYKMILCQFPYVEEQCFKQQCVNIQWHDNPEYFEKWKNGMTGFPIIDAAMRQFNQTGWMHNRLRMIVASFLTKDLLLDYRKGEEYFADNLIDFDLSSNNGGWQWCASTGCDAQPYFRVFNPAAQSKKFDPSGAFIRKYCPELKLLDDRYIHEPINSPEKVLTSAQCRLGIDYPKPIVQHDIQRLKAMNLFH</sequence>
<organism evidence="11 12">
    <name type="scientific">Fluviispira sanaruensis</name>
    <dbReference type="NCBI Taxonomy" id="2493639"/>
    <lineage>
        <taxon>Bacteria</taxon>
        <taxon>Pseudomonadati</taxon>
        <taxon>Bdellovibrionota</taxon>
        <taxon>Oligoflexia</taxon>
        <taxon>Silvanigrellales</taxon>
        <taxon>Silvanigrellaceae</taxon>
        <taxon>Fluviispira</taxon>
    </lineage>
</organism>
<evidence type="ECO:0000256" key="3">
    <source>
        <dbReference type="ARBA" id="ARBA00014046"/>
    </source>
</evidence>
<dbReference type="Pfam" id="PF00875">
    <property type="entry name" value="DNA_photolyase"/>
    <property type="match status" value="1"/>
</dbReference>
<comment type="cofactor">
    <cofactor evidence="1">
        <name>(6R)-5,10-methylene-5,6,7,8-tetrahydrofolate</name>
        <dbReference type="ChEBI" id="CHEBI:15636"/>
    </cofactor>
</comment>
<feature type="binding site" evidence="8">
    <location>
        <begin position="369"/>
        <end position="371"/>
    </location>
    <ligand>
        <name>FAD</name>
        <dbReference type="ChEBI" id="CHEBI:57692"/>
    </ligand>
</feature>
<keyword evidence="6 9" id="KW-0157">Chromophore</keyword>
<evidence type="ECO:0000256" key="9">
    <source>
        <dbReference type="RuleBase" id="RU004182"/>
    </source>
</evidence>
<evidence type="ECO:0000256" key="2">
    <source>
        <dbReference type="ARBA" id="ARBA00013149"/>
    </source>
</evidence>
<dbReference type="PANTHER" id="PTHR11455:SF9">
    <property type="entry name" value="CRYPTOCHROME CIRCADIAN CLOCK 5 ISOFORM X1"/>
    <property type="match status" value="1"/>
</dbReference>
<dbReference type="GO" id="GO:0003677">
    <property type="term" value="F:DNA binding"/>
    <property type="evidence" value="ECO:0007669"/>
    <property type="project" value="TreeGrafter"/>
</dbReference>
<dbReference type="Gene3D" id="1.25.40.80">
    <property type="match status" value="1"/>
</dbReference>
<dbReference type="Pfam" id="PF03441">
    <property type="entry name" value="FAD_binding_7"/>
    <property type="match status" value="1"/>
</dbReference>
<evidence type="ECO:0000256" key="8">
    <source>
        <dbReference type="PIRSR" id="PIRSR602081-1"/>
    </source>
</evidence>
<dbReference type="SUPFAM" id="SSF48173">
    <property type="entry name" value="Cryptochrome/photolyase FAD-binding domain"/>
    <property type="match status" value="1"/>
</dbReference>
<feature type="binding site" evidence="8">
    <location>
        <position position="225"/>
    </location>
    <ligand>
        <name>FAD</name>
        <dbReference type="ChEBI" id="CHEBI:57692"/>
    </ligand>
</feature>
<evidence type="ECO:0000256" key="1">
    <source>
        <dbReference type="ARBA" id="ARBA00001932"/>
    </source>
</evidence>
<dbReference type="Gene3D" id="1.10.579.10">
    <property type="entry name" value="DNA Cyclobutane Dipyrimidine Photolyase, subunit A, domain 3"/>
    <property type="match status" value="1"/>
</dbReference>
<dbReference type="Proteomes" id="UP000291236">
    <property type="component" value="Chromosome"/>
</dbReference>
<dbReference type="InterPro" id="IPR006050">
    <property type="entry name" value="DNA_photolyase_N"/>
</dbReference>
<dbReference type="KEGG" id="sbf:JCM31447_12940"/>
<feature type="binding site" evidence="8">
    <location>
        <begin position="272"/>
        <end position="279"/>
    </location>
    <ligand>
        <name>FAD</name>
        <dbReference type="ChEBI" id="CHEBI:57692"/>
    </ligand>
</feature>
<name>A0A4P2VJH3_FLUSA</name>
<dbReference type="RefSeq" id="WP_216678727.1">
    <property type="nucleotide sequence ID" value="NZ_AP019368.1"/>
</dbReference>
<dbReference type="SUPFAM" id="SSF52425">
    <property type="entry name" value="Cryptochrome/photolyase, N-terminal domain"/>
    <property type="match status" value="1"/>
</dbReference>
<dbReference type="InterPro" id="IPR005101">
    <property type="entry name" value="Cryptochr/Photolyase_FAD-bd"/>
</dbReference>
<comment type="catalytic activity">
    <reaction evidence="7">
        <text>cyclobutadipyrimidine (in DNA) = 2 pyrimidine residues (in DNA).</text>
        <dbReference type="EC" id="4.1.99.3"/>
    </reaction>
</comment>
<keyword evidence="12" id="KW-1185">Reference proteome</keyword>
<dbReference type="EC" id="4.1.99.3" evidence="2"/>
<evidence type="ECO:0000256" key="6">
    <source>
        <dbReference type="ARBA" id="ARBA00022991"/>
    </source>
</evidence>